<dbReference type="InterPro" id="IPR045667">
    <property type="entry name" value="ORC3_N"/>
</dbReference>
<evidence type="ECO:0000313" key="8">
    <source>
        <dbReference type="EMBL" id="KAK5109780.1"/>
    </source>
</evidence>
<reference evidence="8" key="1">
    <citation type="submission" date="2023-08" db="EMBL/GenBank/DDBJ databases">
        <title>Black Yeasts Isolated from many extreme environments.</title>
        <authorList>
            <person name="Coleine C."/>
            <person name="Stajich J.E."/>
            <person name="Selbmann L."/>
        </authorList>
    </citation>
    <scope>NUCLEOTIDE SEQUENCE</scope>
    <source>
        <strain evidence="8">CCFEE 5401</strain>
    </source>
</reference>
<dbReference type="InterPro" id="IPR020795">
    <property type="entry name" value="ORC3"/>
</dbReference>
<dbReference type="GO" id="GO:0005664">
    <property type="term" value="C:nuclear origin of replication recognition complex"/>
    <property type="evidence" value="ECO:0007669"/>
    <property type="project" value="InterPro"/>
</dbReference>
<sequence length="659" mass="73832">MEYEKAYVFRAEDERPAKRQRTEAQGLHTSWKTRRQAYQTVWQTQKEAIDTKLAQIDDATVDELSTFLGHAVQTPYVDRIPTGIILQGADGGCTALTQLTKRLDSAKRRLVVLSSSTGSNLKAILKTLVQKATRADIGVDEDETEDSHRSRPNATKLLNYDLQILHNFVIEKGIEQVIVTFEDTEAFNLEILSEVIELLSCWVDRIPLVCLFNIATDVDALQRLSKTAIKCLDGKLFDVAPSGDAVEQVVEALVTSGSPLWLGAGLLGMALERQKDYIQSIGSLVDSVQYAFMSAYYANALTVFLVQPRKEEVTGDYAEALRALASFHAFAEDLLKRRETGRLRELFNDDKQVYQLAIHHIEEGQRALRRMIVAVRVIRTMQQNLPQTATSSLSNLYTQAMSGRLPGSTLLRSLLLLAKKVPSDVSVALLEAVLEVEGFGTVAETSRPLLDQLRDLISQQKDTAQLLRSEDDVKNATLRTTVVAQKVELSKQKSALSEQDKAYTSLLAKIASMFEQYFNESIVDPKTLLFHEIFIYDQKSPYREVFTPRPRHAIERALASPHDYLDCDCCAPDRDGEEATLSSTQPPTAILYQLYLESGNLINASDLWQAFQAVIGDEKEEAEAMALFQRGLAELRSLGMMKPTRKRVDHVAKVLWRGL</sequence>
<dbReference type="GO" id="GO:0006270">
    <property type="term" value="P:DNA replication initiation"/>
    <property type="evidence" value="ECO:0007669"/>
    <property type="project" value="TreeGrafter"/>
</dbReference>
<dbReference type="Pfam" id="PF07034">
    <property type="entry name" value="ORC3_N"/>
    <property type="match status" value="1"/>
</dbReference>
<evidence type="ECO:0000259" key="7">
    <source>
        <dbReference type="Pfam" id="PF18137"/>
    </source>
</evidence>
<dbReference type="GO" id="GO:0031261">
    <property type="term" value="C:DNA replication preinitiation complex"/>
    <property type="evidence" value="ECO:0007669"/>
    <property type="project" value="TreeGrafter"/>
</dbReference>
<comment type="subcellular location">
    <subcellularLocation>
        <location evidence="1">Nucleus</location>
    </subcellularLocation>
</comment>
<dbReference type="PANTHER" id="PTHR12748:SF0">
    <property type="entry name" value="ORIGIN RECOGNITION COMPLEX SUBUNIT 3"/>
    <property type="match status" value="1"/>
</dbReference>
<comment type="similarity">
    <text evidence="2">Belongs to the ORC3 family.</text>
</comment>
<dbReference type="Pfam" id="PF18137">
    <property type="entry name" value="WHD_ORC"/>
    <property type="match status" value="1"/>
</dbReference>
<evidence type="ECO:0000256" key="5">
    <source>
        <dbReference type="ARBA" id="ARBA00023242"/>
    </source>
</evidence>
<evidence type="ECO:0000256" key="3">
    <source>
        <dbReference type="ARBA" id="ARBA00022705"/>
    </source>
</evidence>
<dbReference type="GO" id="GO:0005656">
    <property type="term" value="C:nuclear pre-replicative complex"/>
    <property type="evidence" value="ECO:0007669"/>
    <property type="project" value="TreeGrafter"/>
</dbReference>
<dbReference type="CDD" id="cd20704">
    <property type="entry name" value="Orc3"/>
    <property type="match status" value="1"/>
</dbReference>
<accession>A0AAN7YED7</accession>
<evidence type="ECO:0000256" key="2">
    <source>
        <dbReference type="ARBA" id="ARBA00010977"/>
    </source>
</evidence>
<evidence type="ECO:0008006" key="10">
    <source>
        <dbReference type="Google" id="ProtNLM"/>
    </source>
</evidence>
<dbReference type="Proteomes" id="UP001310890">
    <property type="component" value="Unassembled WGS sequence"/>
</dbReference>
<keyword evidence="5" id="KW-0539">Nucleus</keyword>
<gene>
    <name evidence="8" type="ORF">LTR62_006513</name>
</gene>
<evidence type="ECO:0000256" key="4">
    <source>
        <dbReference type="ARBA" id="ARBA00023125"/>
    </source>
</evidence>
<dbReference type="InterPro" id="IPR040855">
    <property type="entry name" value="ORC_WH_C"/>
</dbReference>
<feature type="domain" description="Origin recognition complex subunit 3 N-terminal" evidence="6">
    <location>
        <begin position="17"/>
        <end position="304"/>
    </location>
</feature>
<dbReference type="EMBL" id="JAVRRL010000058">
    <property type="protein sequence ID" value="KAK5109780.1"/>
    <property type="molecule type" value="Genomic_DNA"/>
</dbReference>
<dbReference type="GO" id="GO:0003688">
    <property type="term" value="F:DNA replication origin binding"/>
    <property type="evidence" value="ECO:0007669"/>
    <property type="project" value="TreeGrafter"/>
</dbReference>
<evidence type="ECO:0000313" key="9">
    <source>
        <dbReference type="Proteomes" id="UP001310890"/>
    </source>
</evidence>
<dbReference type="AlphaFoldDB" id="A0AAN7YED7"/>
<keyword evidence="3" id="KW-0235">DNA replication</keyword>
<organism evidence="8 9">
    <name type="scientific">Meristemomyces frigidus</name>
    <dbReference type="NCBI Taxonomy" id="1508187"/>
    <lineage>
        <taxon>Eukaryota</taxon>
        <taxon>Fungi</taxon>
        <taxon>Dikarya</taxon>
        <taxon>Ascomycota</taxon>
        <taxon>Pezizomycotina</taxon>
        <taxon>Dothideomycetes</taxon>
        <taxon>Dothideomycetidae</taxon>
        <taxon>Mycosphaerellales</taxon>
        <taxon>Teratosphaeriaceae</taxon>
        <taxon>Meristemomyces</taxon>
    </lineage>
</organism>
<protein>
    <recommendedName>
        <fullName evidence="10">Origin recognition complex subunit 3</fullName>
    </recommendedName>
</protein>
<name>A0AAN7YED7_9PEZI</name>
<proteinExistence type="inferred from homology"/>
<keyword evidence="4" id="KW-0238">DNA-binding</keyword>
<evidence type="ECO:0000259" key="6">
    <source>
        <dbReference type="Pfam" id="PF07034"/>
    </source>
</evidence>
<feature type="domain" description="Origin recognition complex subunit 3 winged helix C-terminal" evidence="7">
    <location>
        <begin position="551"/>
        <end position="621"/>
    </location>
</feature>
<evidence type="ECO:0000256" key="1">
    <source>
        <dbReference type="ARBA" id="ARBA00004123"/>
    </source>
</evidence>
<comment type="caution">
    <text evidence="8">The sequence shown here is derived from an EMBL/GenBank/DDBJ whole genome shotgun (WGS) entry which is preliminary data.</text>
</comment>
<dbReference type="PANTHER" id="PTHR12748">
    <property type="entry name" value="ORIGIN RECOGNITION COMPLEX SUBUNIT 3"/>
    <property type="match status" value="1"/>
</dbReference>